<comment type="caution">
    <text evidence="2">The sequence shown here is derived from an EMBL/GenBank/DDBJ whole genome shotgun (WGS) entry which is preliminary data.</text>
</comment>
<dbReference type="EMBL" id="JBHSLI010000006">
    <property type="protein sequence ID" value="MFC5294366.1"/>
    <property type="molecule type" value="Genomic_DNA"/>
</dbReference>
<accession>A0ABW0F7C0</accession>
<feature type="domain" description="SAF" evidence="1">
    <location>
        <begin position="42"/>
        <end position="110"/>
    </location>
</feature>
<dbReference type="InterPro" id="IPR017592">
    <property type="entry name" value="Pilus_assmbl_Flp-typ_CpaB"/>
</dbReference>
<evidence type="ECO:0000313" key="2">
    <source>
        <dbReference type="EMBL" id="MFC5294366.1"/>
    </source>
</evidence>
<gene>
    <name evidence="2" type="primary">cpaB</name>
    <name evidence="2" type="ORF">ACFPK2_15365</name>
</gene>
<evidence type="ECO:0000259" key="1">
    <source>
        <dbReference type="SMART" id="SM00858"/>
    </source>
</evidence>
<organism evidence="2 3">
    <name type="scientific">Bosea minatitlanensis</name>
    <dbReference type="NCBI Taxonomy" id="128782"/>
    <lineage>
        <taxon>Bacteria</taxon>
        <taxon>Pseudomonadati</taxon>
        <taxon>Pseudomonadota</taxon>
        <taxon>Alphaproteobacteria</taxon>
        <taxon>Hyphomicrobiales</taxon>
        <taxon>Boseaceae</taxon>
        <taxon>Bosea</taxon>
    </lineage>
</organism>
<dbReference type="InterPro" id="IPR031571">
    <property type="entry name" value="RcpC_dom"/>
</dbReference>
<name>A0ABW0F7C0_9HYPH</name>
<keyword evidence="3" id="KW-1185">Reference proteome</keyword>
<dbReference type="Pfam" id="PF16976">
    <property type="entry name" value="RcpC"/>
    <property type="match status" value="1"/>
</dbReference>
<dbReference type="Proteomes" id="UP001595976">
    <property type="component" value="Unassembled WGS sequence"/>
</dbReference>
<dbReference type="InterPro" id="IPR013974">
    <property type="entry name" value="SAF"/>
</dbReference>
<sequence length="261" mass="27112">MSPARIIILLVALAAGLGAAFLVQKPSQAPAPAARVEPAPTVPVLVANGEIPVGNTVSANDLRWLDWPLASVPAGVIRKDEAPEAEKEITGQVARYALLAAEPIRREKLIKTDGTGFLSAVLPSGMRAVAIATDSRGASTAGGFILPNDRVDVIATSRGETDSGSGGETHVSETLLRNIRVLAIGQNVQERNGEKVVVGETATLEVDPGQVETLVQAQKSGSLSLALRSLKDAGEAAEASARNENAMTLVRYGVTTKSVKP</sequence>
<reference evidence="3" key="1">
    <citation type="journal article" date="2019" name="Int. J. Syst. Evol. Microbiol.">
        <title>The Global Catalogue of Microorganisms (GCM) 10K type strain sequencing project: providing services to taxonomists for standard genome sequencing and annotation.</title>
        <authorList>
            <consortium name="The Broad Institute Genomics Platform"/>
            <consortium name="The Broad Institute Genome Sequencing Center for Infectious Disease"/>
            <person name="Wu L."/>
            <person name="Ma J."/>
        </authorList>
    </citation>
    <scope>NUCLEOTIDE SEQUENCE [LARGE SCALE GENOMIC DNA]</scope>
    <source>
        <strain evidence="3">CGMCC 1.15643</strain>
    </source>
</reference>
<dbReference type="SMART" id="SM00858">
    <property type="entry name" value="SAF"/>
    <property type="match status" value="1"/>
</dbReference>
<protein>
    <submittedName>
        <fullName evidence="2">Flp pilus assembly protein CpaB</fullName>
    </submittedName>
</protein>
<dbReference type="Pfam" id="PF08666">
    <property type="entry name" value="SAF"/>
    <property type="match status" value="1"/>
</dbReference>
<dbReference type="NCBIfam" id="TIGR03177">
    <property type="entry name" value="pilus_cpaB"/>
    <property type="match status" value="1"/>
</dbReference>
<evidence type="ECO:0000313" key="3">
    <source>
        <dbReference type="Proteomes" id="UP001595976"/>
    </source>
</evidence>
<dbReference type="RefSeq" id="WP_158446786.1">
    <property type="nucleotide sequence ID" value="NZ_JAOAOS010000009.1"/>
</dbReference>
<dbReference type="CDD" id="cd11614">
    <property type="entry name" value="SAF_CpaB_FlgA_like"/>
    <property type="match status" value="1"/>
</dbReference>
<proteinExistence type="predicted"/>